<dbReference type="PANTHER" id="PTHR47407:SF1">
    <property type="entry name" value="CUB-LIKE DOMAIN-CONTAINING PROTEIN"/>
    <property type="match status" value="1"/>
</dbReference>
<feature type="transmembrane region" description="Helical" evidence="1">
    <location>
        <begin position="135"/>
        <end position="158"/>
    </location>
</feature>
<keyword evidence="3" id="KW-1185">Reference proteome</keyword>
<accession>G0NF32</accession>
<evidence type="ECO:0008006" key="4">
    <source>
        <dbReference type="Google" id="ProtNLM"/>
    </source>
</evidence>
<keyword evidence="1" id="KW-1133">Transmembrane helix</keyword>
<evidence type="ECO:0000313" key="2">
    <source>
        <dbReference type="EMBL" id="EGT59032.1"/>
    </source>
</evidence>
<dbReference type="HOGENOM" id="CLU_1662352_0_0_1"/>
<name>G0NF32_CAEBE</name>
<reference evidence="3" key="1">
    <citation type="submission" date="2011-07" db="EMBL/GenBank/DDBJ databases">
        <authorList>
            <consortium name="Caenorhabditis brenneri Sequencing and Analysis Consortium"/>
            <person name="Wilson R.K."/>
        </authorList>
    </citation>
    <scope>NUCLEOTIDE SEQUENCE [LARGE SCALE GENOMIC DNA]</scope>
    <source>
        <strain evidence="3">PB2801</strain>
    </source>
</reference>
<dbReference type="InParanoid" id="G0NF32"/>
<dbReference type="Proteomes" id="UP000008068">
    <property type="component" value="Unassembled WGS sequence"/>
</dbReference>
<proteinExistence type="predicted"/>
<evidence type="ECO:0000313" key="3">
    <source>
        <dbReference type="Proteomes" id="UP000008068"/>
    </source>
</evidence>
<organism evidence="3">
    <name type="scientific">Caenorhabditis brenneri</name>
    <name type="common">Nematode worm</name>
    <dbReference type="NCBI Taxonomy" id="135651"/>
    <lineage>
        <taxon>Eukaryota</taxon>
        <taxon>Metazoa</taxon>
        <taxon>Ecdysozoa</taxon>
        <taxon>Nematoda</taxon>
        <taxon>Chromadorea</taxon>
        <taxon>Rhabditida</taxon>
        <taxon>Rhabditina</taxon>
        <taxon>Rhabditomorpha</taxon>
        <taxon>Rhabditoidea</taxon>
        <taxon>Rhabditidae</taxon>
        <taxon>Peloderinae</taxon>
        <taxon>Caenorhabditis</taxon>
    </lineage>
</organism>
<dbReference type="EMBL" id="GL379874">
    <property type="protein sequence ID" value="EGT59032.1"/>
    <property type="molecule type" value="Genomic_DNA"/>
</dbReference>
<keyword evidence="1" id="KW-0472">Membrane</keyword>
<keyword evidence="1" id="KW-0812">Transmembrane</keyword>
<protein>
    <recommendedName>
        <fullName evidence="4">CUB-like domain-containing protein</fullName>
    </recommendedName>
</protein>
<dbReference type="PANTHER" id="PTHR47407">
    <property type="entry name" value="PROTEIN CBG15905-RELATED"/>
    <property type="match status" value="1"/>
</dbReference>
<gene>
    <name evidence="2" type="ORF">CAEBREN_10386</name>
</gene>
<dbReference type="AlphaFoldDB" id="G0NF32"/>
<evidence type="ECO:0000256" key="1">
    <source>
        <dbReference type="SAM" id="Phobius"/>
    </source>
</evidence>
<sequence>MFLGQVKTYVLSGGVATLNISGKSYLDYSPSKSIGRKGIIVTEDFGELSENQFISAGINAPTSDTAFKYSISIADLVPGATLQITSYVDSIAKTWKYDSTHLLTDGTDEIQGDSFYVEYKSNQKANKGFYMNFELVEASTSSTFSILGIVLCLSFALLY</sequence>